<keyword evidence="2" id="KW-1185">Reference proteome</keyword>
<reference evidence="1" key="1">
    <citation type="submission" date="2020-07" db="EMBL/GenBank/DDBJ databases">
        <title>Multicomponent nature underlies the extraordinary mechanical properties of spider dragline silk.</title>
        <authorList>
            <person name="Kono N."/>
            <person name="Nakamura H."/>
            <person name="Mori M."/>
            <person name="Yoshida Y."/>
            <person name="Ohtoshi R."/>
            <person name="Malay A.D."/>
            <person name="Moran D.A.P."/>
            <person name="Tomita M."/>
            <person name="Numata K."/>
            <person name="Arakawa K."/>
        </authorList>
    </citation>
    <scope>NUCLEOTIDE SEQUENCE</scope>
</reference>
<sequence length="113" mass="13157">MSSVGLMKTIRKMNTRDLLTGLYPFKLRRMATFDSTTAPHFSLSFSKVISSTDLFNAVKMLENMRDHEVWRIQWITIKRDQQVLNMKHLILIHAMPELSQCVKATIQSSRTRS</sequence>
<dbReference type="AlphaFoldDB" id="A0A8X6FGE9"/>
<proteinExistence type="predicted"/>
<dbReference type="Proteomes" id="UP000887116">
    <property type="component" value="Unassembled WGS sequence"/>
</dbReference>
<evidence type="ECO:0000313" key="2">
    <source>
        <dbReference type="Proteomes" id="UP000887116"/>
    </source>
</evidence>
<evidence type="ECO:0000313" key="1">
    <source>
        <dbReference type="EMBL" id="GFQ78179.1"/>
    </source>
</evidence>
<dbReference type="OrthoDB" id="6778665at2759"/>
<dbReference type="EMBL" id="BMAO01002089">
    <property type="protein sequence ID" value="GFQ78179.1"/>
    <property type="molecule type" value="Genomic_DNA"/>
</dbReference>
<protein>
    <submittedName>
        <fullName evidence="1">Uncharacterized protein</fullName>
    </submittedName>
</protein>
<gene>
    <name evidence="1" type="ORF">TNCT_475241</name>
</gene>
<accession>A0A8X6FGE9</accession>
<name>A0A8X6FGE9_TRICU</name>
<comment type="caution">
    <text evidence="1">The sequence shown here is derived from an EMBL/GenBank/DDBJ whole genome shotgun (WGS) entry which is preliminary data.</text>
</comment>
<organism evidence="1 2">
    <name type="scientific">Trichonephila clavata</name>
    <name type="common">Joro spider</name>
    <name type="synonym">Nephila clavata</name>
    <dbReference type="NCBI Taxonomy" id="2740835"/>
    <lineage>
        <taxon>Eukaryota</taxon>
        <taxon>Metazoa</taxon>
        <taxon>Ecdysozoa</taxon>
        <taxon>Arthropoda</taxon>
        <taxon>Chelicerata</taxon>
        <taxon>Arachnida</taxon>
        <taxon>Araneae</taxon>
        <taxon>Araneomorphae</taxon>
        <taxon>Entelegynae</taxon>
        <taxon>Araneoidea</taxon>
        <taxon>Nephilidae</taxon>
        <taxon>Trichonephila</taxon>
    </lineage>
</organism>